<keyword evidence="8 21" id="KW-0732">Signal</keyword>
<dbReference type="FunFam" id="1.10.510.10:FF:000044">
    <property type="entry name" value="Putative LRR receptor-like serine/threonine-protein kinase"/>
    <property type="match status" value="1"/>
</dbReference>
<keyword evidence="24" id="KW-1185">Reference proteome</keyword>
<dbReference type="PROSITE" id="PS50011">
    <property type="entry name" value="PROTEIN_KINASE_DOM"/>
    <property type="match status" value="1"/>
</dbReference>
<evidence type="ECO:0000256" key="10">
    <source>
        <dbReference type="ARBA" id="ARBA00022741"/>
    </source>
</evidence>
<evidence type="ECO:0000256" key="20">
    <source>
        <dbReference type="SAM" id="Phobius"/>
    </source>
</evidence>
<comment type="catalytic activity">
    <reaction evidence="18">
        <text>L-seryl-[protein] + ATP = O-phospho-L-seryl-[protein] + ADP + H(+)</text>
        <dbReference type="Rhea" id="RHEA:17989"/>
        <dbReference type="Rhea" id="RHEA-COMP:9863"/>
        <dbReference type="Rhea" id="RHEA-COMP:11604"/>
        <dbReference type="ChEBI" id="CHEBI:15378"/>
        <dbReference type="ChEBI" id="CHEBI:29999"/>
        <dbReference type="ChEBI" id="CHEBI:30616"/>
        <dbReference type="ChEBI" id="CHEBI:83421"/>
        <dbReference type="ChEBI" id="CHEBI:456216"/>
        <dbReference type="EC" id="2.7.11.1"/>
    </reaction>
</comment>
<gene>
    <name evidence="23" type="ORF">J5N97_004704</name>
</gene>
<keyword evidence="15" id="KW-0675">Receptor</keyword>
<evidence type="ECO:0000256" key="19">
    <source>
        <dbReference type="SAM" id="MobiDB-lite"/>
    </source>
</evidence>
<evidence type="ECO:0000256" key="11">
    <source>
        <dbReference type="ARBA" id="ARBA00022777"/>
    </source>
</evidence>
<protein>
    <recommendedName>
        <fullName evidence="2">non-specific serine/threonine protein kinase</fullName>
        <ecNumber evidence="2">2.7.11.1</ecNumber>
    </recommendedName>
</protein>
<dbReference type="GO" id="GO:0016020">
    <property type="term" value="C:membrane"/>
    <property type="evidence" value="ECO:0007669"/>
    <property type="project" value="UniProtKB-SubCell"/>
</dbReference>
<comment type="catalytic activity">
    <reaction evidence="17">
        <text>L-threonyl-[protein] + ATP = O-phospho-L-threonyl-[protein] + ADP + H(+)</text>
        <dbReference type="Rhea" id="RHEA:46608"/>
        <dbReference type="Rhea" id="RHEA-COMP:11060"/>
        <dbReference type="Rhea" id="RHEA-COMP:11605"/>
        <dbReference type="ChEBI" id="CHEBI:15378"/>
        <dbReference type="ChEBI" id="CHEBI:30013"/>
        <dbReference type="ChEBI" id="CHEBI:30616"/>
        <dbReference type="ChEBI" id="CHEBI:61977"/>
        <dbReference type="ChEBI" id="CHEBI:456216"/>
        <dbReference type="EC" id="2.7.11.1"/>
    </reaction>
</comment>
<dbReference type="InterPro" id="IPR032675">
    <property type="entry name" value="LRR_dom_sf"/>
</dbReference>
<dbReference type="Gene3D" id="1.10.510.10">
    <property type="entry name" value="Transferase(Phosphotransferase) domain 1"/>
    <property type="match status" value="1"/>
</dbReference>
<dbReference type="GO" id="GO:0005524">
    <property type="term" value="F:ATP binding"/>
    <property type="evidence" value="ECO:0007669"/>
    <property type="project" value="UniProtKB-KW"/>
</dbReference>
<dbReference type="CDD" id="cd14066">
    <property type="entry name" value="STKc_IRAK"/>
    <property type="match status" value="1"/>
</dbReference>
<dbReference type="PROSITE" id="PS00108">
    <property type="entry name" value="PROTEIN_KINASE_ST"/>
    <property type="match status" value="1"/>
</dbReference>
<dbReference type="FunFam" id="3.80.10.10:FF:000041">
    <property type="entry name" value="LRR receptor-like serine/threonine-protein kinase ERECTA"/>
    <property type="match status" value="1"/>
</dbReference>
<comment type="subcellular location">
    <subcellularLocation>
        <location evidence="1">Membrane</location>
        <topology evidence="1">Single-pass type I membrane protein</topology>
    </subcellularLocation>
</comment>
<evidence type="ECO:0000256" key="21">
    <source>
        <dbReference type="SAM" id="SignalP"/>
    </source>
</evidence>
<dbReference type="Pfam" id="PF00560">
    <property type="entry name" value="LRR_1"/>
    <property type="match status" value="3"/>
</dbReference>
<dbReference type="Pfam" id="PF11721">
    <property type="entry name" value="Malectin"/>
    <property type="match status" value="1"/>
</dbReference>
<keyword evidence="16" id="KW-0325">Glycoprotein</keyword>
<evidence type="ECO:0000256" key="17">
    <source>
        <dbReference type="ARBA" id="ARBA00047899"/>
    </source>
</evidence>
<comment type="caution">
    <text evidence="23">The sequence shown here is derived from an EMBL/GenBank/DDBJ whole genome shotgun (WGS) entry which is preliminary data.</text>
</comment>
<feature type="compositionally biased region" description="Polar residues" evidence="19">
    <location>
        <begin position="959"/>
        <end position="970"/>
    </location>
</feature>
<dbReference type="SUPFAM" id="SSF52058">
    <property type="entry name" value="L domain-like"/>
    <property type="match status" value="1"/>
</dbReference>
<evidence type="ECO:0000313" key="24">
    <source>
        <dbReference type="Proteomes" id="UP001085076"/>
    </source>
</evidence>
<dbReference type="InterPro" id="IPR000719">
    <property type="entry name" value="Prot_kinase_dom"/>
</dbReference>
<evidence type="ECO:0000313" key="23">
    <source>
        <dbReference type="EMBL" id="KAJ0986348.1"/>
    </source>
</evidence>
<dbReference type="EMBL" id="JAGGNH010000001">
    <property type="protein sequence ID" value="KAJ0986348.1"/>
    <property type="molecule type" value="Genomic_DNA"/>
</dbReference>
<dbReference type="EC" id="2.7.11.1" evidence="2"/>
<dbReference type="PANTHER" id="PTHR48006:SF60">
    <property type="entry name" value="PROTEIN KINASE DOMAIN-CONTAINING PROTEIN"/>
    <property type="match status" value="1"/>
</dbReference>
<accession>A0A9D5D8V6</accession>
<dbReference type="InterPro" id="IPR021720">
    <property type="entry name" value="Malectin_dom"/>
</dbReference>
<dbReference type="Gene3D" id="3.30.200.20">
    <property type="entry name" value="Phosphorylase Kinase, domain 1"/>
    <property type="match status" value="1"/>
</dbReference>
<evidence type="ECO:0000256" key="15">
    <source>
        <dbReference type="ARBA" id="ARBA00023170"/>
    </source>
</evidence>
<evidence type="ECO:0000256" key="2">
    <source>
        <dbReference type="ARBA" id="ARBA00012513"/>
    </source>
</evidence>
<reference evidence="23" key="1">
    <citation type="submission" date="2021-03" db="EMBL/GenBank/DDBJ databases">
        <authorList>
            <person name="Li Z."/>
            <person name="Yang C."/>
        </authorList>
    </citation>
    <scope>NUCLEOTIDE SEQUENCE</scope>
    <source>
        <strain evidence="23">Dzin_1.0</strain>
        <tissue evidence="23">Leaf</tissue>
    </source>
</reference>
<name>A0A9D5D8V6_9LILI</name>
<evidence type="ECO:0000256" key="1">
    <source>
        <dbReference type="ARBA" id="ARBA00004479"/>
    </source>
</evidence>
<keyword evidence="6" id="KW-0808">Transferase</keyword>
<dbReference type="GO" id="GO:0004674">
    <property type="term" value="F:protein serine/threonine kinase activity"/>
    <property type="evidence" value="ECO:0007669"/>
    <property type="project" value="UniProtKB-KW"/>
</dbReference>
<dbReference type="Proteomes" id="UP001085076">
    <property type="component" value="Miscellaneous, Linkage group lg01"/>
</dbReference>
<dbReference type="OrthoDB" id="1893746at2759"/>
<keyword evidence="4" id="KW-0597">Phosphoprotein</keyword>
<dbReference type="SUPFAM" id="SSF56112">
    <property type="entry name" value="Protein kinase-like (PK-like)"/>
    <property type="match status" value="1"/>
</dbReference>
<evidence type="ECO:0000256" key="4">
    <source>
        <dbReference type="ARBA" id="ARBA00022553"/>
    </source>
</evidence>
<evidence type="ECO:0000256" key="5">
    <source>
        <dbReference type="ARBA" id="ARBA00022614"/>
    </source>
</evidence>
<dbReference type="Gene3D" id="2.60.120.430">
    <property type="entry name" value="Galactose-binding lectin"/>
    <property type="match status" value="1"/>
</dbReference>
<feature type="signal peptide" evidence="21">
    <location>
        <begin position="1"/>
        <end position="34"/>
    </location>
</feature>
<evidence type="ECO:0000256" key="14">
    <source>
        <dbReference type="ARBA" id="ARBA00023136"/>
    </source>
</evidence>
<proteinExistence type="predicted"/>
<keyword evidence="12" id="KW-0067">ATP-binding</keyword>
<evidence type="ECO:0000259" key="22">
    <source>
        <dbReference type="PROSITE" id="PS50011"/>
    </source>
</evidence>
<dbReference type="SMART" id="SM00220">
    <property type="entry name" value="S_TKc"/>
    <property type="match status" value="1"/>
</dbReference>
<evidence type="ECO:0000256" key="12">
    <source>
        <dbReference type="ARBA" id="ARBA00022840"/>
    </source>
</evidence>
<keyword evidence="14 20" id="KW-0472">Membrane</keyword>
<evidence type="ECO:0000256" key="8">
    <source>
        <dbReference type="ARBA" id="ARBA00022729"/>
    </source>
</evidence>
<evidence type="ECO:0000256" key="18">
    <source>
        <dbReference type="ARBA" id="ARBA00048679"/>
    </source>
</evidence>
<dbReference type="InterPro" id="IPR011009">
    <property type="entry name" value="Kinase-like_dom_sf"/>
</dbReference>
<sequence>MRPRDAGKLFFSPSPAVVPVFLFLCLLVWNCTESLHCDALRLDPHEVEVMKKIGLKLGKKWDFTVDPCSGTPAWVGTTSDKDVAVNITCGACNTTYCHIIGVVLKGQDLNGSLPAEFSILIFLEVIDLSRNYLNGTIPAAWASLPLTTLALFGNRITGRIPNELGNIITLQYITLENNMIQGPIPESLGKLINLGRLHLPANNFTGELPEQLGNLKNMTDFRIDGNPITGKIPSFIGNWTQLQRLDMQGTSLEGPFPPNFSTLENLKELRVSDLKGGDGKFPPLQNMKGMKELVLRNLSISGELPEYIGTMTNLKLLDLSFNNFTGPIPDTFSNLKNHMDFMYLTNNNLNGAIPDWILSSTKHHTDLSYNNFSGSSAPSSCPKIGTVNLVSSYSSSDSKLIAPCLRRNFPCDGKAKNYNLFINCGGGMMTIGKDEYHEDTDIQGPSYFNSFGEKWAYSSTGDFVGNDDQAYIAKNISVLNMPNPELYMTARLSPLSLKYYGLCLQNGNYNVDLHFAEIMFTDDQTYVSLGRRLFDVSIQGKKVLRDFNIAKDANGTGRPIIKSYNANVTGNTLEIHFQWAGKGTNAIPHRSVYGPLISAISVRPNFEPDTGENKLSEGAILSIMAAAFVVIALISIFIWFCWRRKNNENNELRGLELQTGYFTLRQIKAATKNFDAANKLGEGGFGPVYKGVLPDGMVVAVKQLSSKSRQGNREFINEIGMISALQHPNLVKLVGCCIEGNQLLLIYEYMENNSLGSVLFGHHRDKIKLDWQTRRKICLGIARGLAYLHEESRLKIVHRDIKATNVLLDKDLNAKISDFGLARLSGDDETHISTRIAGTVGYMAPEYAMRGYLTDKADVYSFGVVTLEIVSGMSNTNYRPNEDCVCLLDWAYVLQEQGNLIELVDKRLGPYYSEEEALQMLDLALTCTNPSSSLRPTMSTVVSILDGKNPVPLLSLKSTATNSDASQSPGISMDGPWMNSSVSVQNSQEENTRISLTSKLLSDCA</sequence>
<evidence type="ECO:0000256" key="3">
    <source>
        <dbReference type="ARBA" id="ARBA00022527"/>
    </source>
</evidence>
<dbReference type="FunFam" id="3.80.10.10:FF:000433">
    <property type="entry name" value="Putative LRR receptor-like serine/threonine-protein kinase isoform A"/>
    <property type="match status" value="1"/>
</dbReference>
<evidence type="ECO:0000256" key="13">
    <source>
        <dbReference type="ARBA" id="ARBA00022989"/>
    </source>
</evidence>
<dbReference type="FunFam" id="2.60.120.430:FF:000004">
    <property type="entry name" value="Putative leucine-rich repeat receptor-like serine/threonine-protein kinase"/>
    <property type="match status" value="1"/>
</dbReference>
<evidence type="ECO:0000256" key="9">
    <source>
        <dbReference type="ARBA" id="ARBA00022737"/>
    </source>
</evidence>
<feature type="compositionally biased region" description="Polar residues" evidence="19">
    <location>
        <begin position="978"/>
        <end position="990"/>
    </location>
</feature>
<feature type="region of interest" description="Disordered" evidence="19">
    <location>
        <begin position="959"/>
        <end position="990"/>
    </location>
</feature>
<evidence type="ECO:0000256" key="6">
    <source>
        <dbReference type="ARBA" id="ARBA00022679"/>
    </source>
</evidence>
<keyword evidence="7 20" id="KW-0812">Transmembrane</keyword>
<feature type="transmembrane region" description="Helical" evidence="20">
    <location>
        <begin position="619"/>
        <end position="642"/>
    </location>
</feature>
<feature type="chain" id="PRO_5038759391" description="non-specific serine/threonine protein kinase" evidence="21">
    <location>
        <begin position="35"/>
        <end position="1005"/>
    </location>
</feature>
<reference evidence="23" key="2">
    <citation type="journal article" date="2022" name="Hortic Res">
        <title>The genome of Dioscorea zingiberensis sheds light on the biosynthesis, origin and evolution of the medicinally important diosgenin saponins.</title>
        <authorList>
            <person name="Li Y."/>
            <person name="Tan C."/>
            <person name="Li Z."/>
            <person name="Guo J."/>
            <person name="Li S."/>
            <person name="Chen X."/>
            <person name="Wang C."/>
            <person name="Dai X."/>
            <person name="Yang H."/>
            <person name="Song W."/>
            <person name="Hou L."/>
            <person name="Xu J."/>
            <person name="Tong Z."/>
            <person name="Xu A."/>
            <person name="Yuan X."/>
            <person name="Wang W."/>
            <person name="Yang Q."/>
            <person name="Chen L."/>
            <person name="Sun Z."/>
            <person name="Wang K."/>
            <person name="Pan B."/>
            <person name="Chen J."/>
            <person name="Bao Y."/>
            <person name="Liu F."/>
            <person name="Qi X."/>
            <person name="Gang D.R."/>
            <person name="Wen J."/>
            <person name="Li J."/>
        </authorList>
    </citation>
    <scope>NUCLEOTIDE SEQUENCE</scope>
    <source>
        <strain evidence="23">Dzin_1.0</strain>
    </source>
</reference>
<dbReference type="InterPro" id="IPR008271">
    <property type="entry name" value="Ser/Thr_kinase_AS"/>
</dbReference>
<feature type="domain" description="Protein kinase" evidence="22">
    <location>
        <begin position="674"/>
        <end position="954"/>
    </location>
</feature>
<dbReference type="Pfam" id="PF07714">
    <property type="entry name" value="PK_Tyr_Ser-Thr"/>
    <property type="match status" value="1"/>
</dbReference>
<dbReference type="AlphaFoldDB" id="A0A9D5D8V6"/>
<keyword evidence="10" id="KW-0547">Nucleotide-binding</keyword>
<keyword evidence="9" id="KW-0677">Repeat</keyword>
<evidence type="ECO:0000256" key="16">
    <source>
        <dbReference type="ARBA" id="ARBA00023180"/>
    </source>
</evidence>
<dbReference type="PANTHER" id="PTHR48006">
    <property type="entry name" value="LEUCINE-RICH REPEAT-CONTAINING PROTEIN DDB_G0281931-RELATED"/>
    <property type="match status" value="1"/>
</dbReference>
<keyword evidence="3" id="KW-0723">Serine/threonine-protein kinase</keyword>
<keyword evidence="5" id="KW-0433">Leucine-rich repeat</keyword>
<dbReference type="FunFam" id="3.30.200.20:FF:000217">
    <property type="entry name" value="probable LRR receptor-like serine/threonine-protein kinase At1g53430"/>
    <property type="match status" value="1"/>
</dbReference>
<dbReference type="InterPro" id="IPR051824">
    <property type="entry name" value="LRR_Rcpt-Like_S/T_Kinase"/>
</dbReference>
<keyword evidence="13 20" id="KW-1133">Transmembrane helix</keyword>
<dbReference type="InterPro" id="IPR001245">
    <property type="entry name" value="Ser-Thr/Tyr_kinase_cat_dom"/>
</dbReference>
<evidence type="ECO:0000256" key="7">
    <source>
        <dbReference type="ARBA" id="ARBA00022692"/>
    </source>
</evidence>
<organism evidence="23 24">
    <name type="scientific">Dioscorea zingiberensis</name>
    <dbReference type="NCBI Taxonomy" id="325984"/>
    <lineage>
        <taxon>Eukaryota</taxon>
        <taxon>Viridiplantae</taxon>
        <taxon>Streptophyta</taxon>
        <taxon>Embryophyta</taxon>
        <taxon>Tracheophyta</taxon>
        <taxon>Spermatophyta</taxon>
        <taxon>Magnoliopsida</taxon>
        <taxon>Liliopsida</taxon>
        <taxon>Dioscoreales</taxon>
        <taxon>Dioscoreaceae</taxon>
        <taxon>Dioscorea</taxon>
    </lineage>
</organism>
<dbReference type="InterPro" id="IPR001611">
    <property type="entry name" value="Leu-rich_rpt"/>
</dbReference>
<dbReference type="Gene3D" id="3.80.10.10">
    <property type="entry name" value="Ribonuclease Inhibitor"/>
    <property type="match status" value="2"/>
</dbReference>
<keyword evidence="11" id="KW-0418">Kinase</keyword>